<evidence type="ECO:0000256" key="2">
    <source>
        <dbReference type="ARBA" id="ARBA00022723"/>
    </source>
</evidence>
<evidence type="ECO:0000256" key="4">
    <source>
        <dbReference type="ARBA" id="ARBA00022833"/>
    </source>
</evidence>
<keyword evidence="5 6" id="KW-0482">Metalloprotease</keyword>
<reference evidence="8" key="1">
    <citation type="submission" date="2020-03" db="EMBL/GenBank/DDBJ databases">
        <title>Studies in the Genomics of Life Span.</title>
        <authorList>
            <person name="Glass D."/>
        </authorList>
    </citation>
    <scope>NUCLEOTIDE SEQUENCE</scope>
    <source>
        <strain evidence="8">LTLLF</strain>
        <tissue evidence="8">Muscle</tissue>
    </source>
</reference>
<dbReference type="Gene3D" id="1.10.1370.40">
    <property type="match status" value="1"/>
</dbReference>
<protein>
    <submittedName>
        <fullName evidence="8">Mitochondrial intermediate peptidase</fullName>
    </submittedName>
</protein>
<dbReference type="SUPFAM" id="SSF55486">
    <property type="entry name" value="Metalloproteases ('zincins'), catalytic domain"/>
    <property type="match status" value="1"/>
</dbReference>
<dbReference type="InterPro" id="IPR045090">
    <property type="entry name" value="Pept_M3A_M3B"/>
</dbReference>
<comment type="similarity">
    <text evidence="6">Belongs to the peptidase M3 family.</text>
</comment>
<dbReference type="Proteomes" id="UP000710432">
    <property type="component" value="Unassembled WGS sequence"/>
</dbReference>
<evidence type="ECO:0000259" key="7">
    <source>
        <dbReference type="Pfam" id="PF01432"/>
    </source>
</evidence>
<dbReference type="FunFam" id="3.40.390.10:FF:000013">
    <property type="entry name" value="Mitochondrial intermediate peptidase"/>
    <property type="match status" value="1"/>
</dbReference>
<dbReference type="Pfam" id="PF01432">
    <property type="entry name" value="Peptidase_M3"/>
    <property type="match status" value="1"/>
</dbReference>
<keyword evidence="2 6" id="KW-0479">Metal-binding</keyword>
<dbReference type="GO" id="GO:0006627">
    <property type="term" value="P:protein processing involved in protein targeting to mitochondrion"/>
    <property type="evidence" value="ECO:0007669"/>
    <property type="project" value="TreeGrafter"/>
</dbReference>
<gene>
    <name evidence="8" type="ORF">LTLLF_191585</name>
</gene>
<organism evidence="8 9">
    <name type="scientific">Microtus ochrogaster</name>
    <name type="common">Prairie vole</name>
    <dbReference type="NCBI Taxonomy" id="79684"/>
    <lineage>
        <taxon>Eukaryota</taxon>
        <taxon>Metazoa</taxon>
        <taxon>Chordata</taxon>
        <taxon>Craniata</taxon>
        <taxon>Vertebrata</taxon>
        <taxon>Euteleostomi</taxon>
        <taxon>Mammalia</taxon>
        <taxon>Eutheria</taxon>
        <taxon>Euarchontoglires</taxon>
        <taxon>Glires</taxon>
        <taxon>Rodentia</taxon>
        <taxon>Myomorpha</taxon>
        <taxon>Muroidea</taxon>
        <taxon>Cricetidae</taxon>
        <taxon>Arvicolinae</taxon>
        <taxon>Microtus</taxon>
    </lineage>
</organism>
<keyword evidence="3 6" id="KW-0378">Hydrolase</keyword>
<evidence type="ECO:0000313" key="9">
    <source>
        <dbReference type="Proteomes" id="UP000710432"/>
    </source>
</evidence>
<comment type="caution">
    <text evidence="8">The sequence shown here is derived from an EMBL/GenBank/DDBJ whole genome shotgun (WGS) entry which is preliminary data.</text>
</comment>
<evidence type="ECO:0000256" key="6">
    <source>
        <dbReference type="RuleBase" id="RU003435"/>
    </source>
</evidence>
<accession>A0A8J6G155</accession>
<dbReference type="GO" id="GO:0006518">
    <property type="term" value="P:peptide metabolic process"/>
    <property type="evidence" value="ECO:0007669"/>
    <property type="project" value="TreeGrafter"/>
</dbReference>
<sequence>MLRYGRKLCGLGAGAALRGPTDRGGLLCGGRARGVSTSWSPVGAAFNVKPQGRRWDLLGERQGLFGVPELSTPEGFHVTQKEALRKTEWLVERACTTPPGPQTVLIFDELSDCLCRVADLADFVKIGHPEPAFREAAEEACRSIGTMVEKRVAELFMFDFEISGIHLDEEKELMPWDPPYYSGVIRAERYNIEPSLYCPFFSLGACMEGLNILFNKLLGITLYAEQPAKGEVWCDDVRKLAVVHESEGLLGYIYCDFFQRANKPHQDCHFTIRGGRLKEDGSYQLPVVVLMLNLPHSSRDSPTLLTPGMMENLFHEMGHAMHSMLGRTRYQHVTGTRCPTDFAEVPSILMEYFSNDYRVVSQFARHYQTGQPLPKAMVSRLCESKKVCAAAEMQLQDGVPGLQLLDDQCISPGMQLLDDQCISPGMQLLDDQCISPGVQLLDDQCISSRSAAAG</sequence>
<dbReference type="CDD" id="cd06457">
    <property type="entry name" value="M3A_MIP"/>
    <property type="match status" value="1"/>
</dbReference>
<dbReference type="PANTHER" id="PTHR11804:SF79">
    <property type="entry name" value="MITOCHONDRIAL INTERMEDIATE PEPTIDASE"/>
    <property type="match status" value="1"/>
</dbReference>
<dbReference type="EMBL" id="JAATJU010025828">
    <property type="protein sequence ID" value="KAH0502636.1"/>
    <property type="molecule type" value="Genomic_DNA"/>
</dbReference>
<comment type="cofactor">
    <cofactor evidence="6">
        <name>Zn(2+)</name>
        <dbReference type="ChEBI" id="CHEBI:29105"/>
    </cofactor>
    <text evidence="6">Binds 1 zinc ion.</text>
</comment>
<dbReference type="InterPro" id="IPR033851">
    <property type="entry name" value="M3A_MIP"/>
</dbReference>
<dbReference type="PANTHER" id="PTHR11804">
    <property type="entry name" value="PROTEASE M3 THIMET OLIGOPEPTIDASE-RELATED"/>
    <property type="match status" value="1"/>
</dbReference>
<dbReference type="GO" id="GO:0005739">
    <property type="term" value="C:mitochondrion"/>
    <property type="evidence" value="ECO:0007669"/>
    <property type="project" value="TreeGrafter"/>
</dbReference>
<dbReference type="GO" id="GO:0004222">
    <property type="term" value="F:metalloendopeptidase activity"/>
    <property type="evidence" value="ECO:0007669"/>
    <property type="project" value="InterPro"/>
</dbReference>
<name>A0A8J6G155_MICOH</name>
<dbReference type="AlphaFoldDB" id="A0A8J6G155"/>
<dbReference type="GO" id="GO:0046872">
    <property type="term" value="F:metal ion binding"/>
    <property type="evidence" value="ECO:0007669"/>
    <property type="project" value="UniProtKB-UniRule"/>
</dbReference>
<keyword evidence="1 6" id="KW-0645">Protease</keyword>
<keyword evidence="4 6" id="KW-0862">Zinc</keyword>
<evidence type="ECO:0000256" key="1">
    <source>
        <dbReference type="ARBA" id="ARBA00022670"/>
    </source>
</evidence>
<proteinExistence type="inferred from homology"/>
<dbReference type="InterPro" id="IPR001567">
    <property type="entry name" value="Pept_M3A_M3B_dom"/>
</dbReference>
<feature type="domain" description="Peptidase M3A/M3B catalytic" evidence="7">
    <location>
        <begin position="168"/>
        <end position="396"/>
    </location>
</feature>
<evidence type="ECO:0000313" key="8">
    <source>
        <dbReference type="EMBL" id="KAH0502636.1"/>
    </source>
</evidence>
<evidence type="ECO:0000256" key="3">
    <source>
        <dbReference type="ARBA" id="ARBA00022801"/>
    </source>
</evidence>
<evidence type="ECO:0000256" key="5">
    <source>
        <dbReference type="ARBA" id="ARBA00023049"/>
    </source>
</evidence>